<keyword evidence="1" id="KW-0472">Membrane</keyword>
<keyword evidence="1" id="KW-1133">Transmembrane helix</keyword>
<feature type="transmembrane region" description="Helical" evidence="1">
    <location>
        <begin position="22"/>
        <end position="45"/>
    </location>
</feature>
<dbReference type="EMBL" id="KZ852045">
    <property type="protein sequence ID" value="RDH33790.1"/>
    <property type="molecule type" value="Genomic_DNA"/>
</dbReference>
<evidence type="ECO:0000313" key="2">
    <source>
        <dbReference type="EMBL" id="RDH33790.1"/>
    </source>
</evidence>
<dbReference type="RefSeq" id="XP_026626812.1">
    <property type="nucleotide sequence ID" value="XM_026766078.1"/>
</dbReference>
<name>A0A3F3Q3M9_9EURO</name>
<sequence length="56" mass="6627">MDFSFVKWINESYPRLDDGSRVYVWILSCCCGGFMGSKSCLIYLLSVCPWSVKWYW</sequence>
<reference evidence="2 3" key="1">
    <citation type="submission" date="2018-07" db="EMBL/GenBank/DDBJ databases">
        <title>The genomes of Aspergillus section Nigri reveals drivers in fungal speciation.</title>
        <authorList>
            <consortium name="DOE Joint Genome Institute"/>
            <person name="Vesth T.C."/>
            <person name="Nybo J."/>
            <person name="Theobald S."/>
            <person name="Brandl J."/>
            <person name="Frisvad J.C."/>
            <person name="Nielsen K.F."/>
            <person name="Lyhne E.K."/>
            <person name="Kogle M.E."/>
            <person name="Kuo A."/>
            <person name="Riley R."/>
            <person name="Clum A."/>
            <person name="Nolan M."/>
            <person name="Lipzen A."/>
            <person name="Salamov A."/>
            <person name="Henrissat B."/>
            <person name="Wiebenga A."/>
            <person name="De vries R.P."/>
            <person name="Grigoriev I.V."/>
            <person name="Mortensen U.H."/>
            <person name="Andersen M.R."/>
            <person name="Baker S.E."/>
        </authorList>
    </citation>
    <scope>NUCLEOTIDE SEQUENCE [LARGE SCALE GENOMIC DNA]</scope>
    <source>
        <strain evidence="2 3">CBS 139.54b</strain>
    </source>
</reference>
<accession>A0A3F3Q3M9</accession>
<dbReference type="GeneID" id="38134434"/>
<proteinExistence type="predicted"/>
<organism evidence="2 3">
    <name type="scientific">Aspergillus welwitschiae</name>
    <dbReference type="NCBI Taxonomy" id="1341132"/>
    <lineage>
        <taxon>Eukaryota</taxon>
        <taxon>Fungi</taxon>
        <taxon>Dikarya</taxon>
        <taxon>Ascomycota</taxon>
        <taxon>Pezizomycotina</taxon>
        <taxon>Eurotiomycetes</taxon>
        <taxon>Eurotiomycetidae</taxon>
        <taxon>Eurotiales</taxon>
        <taxon>Aspergillaceae</taxon>
        <taxon>Aspergillus</taxon>
        <taxon>Aspergillus subgen. Circumdati</taxon>
    </lineage>
</organism>
<gene>
    <name evidence="2" type="ORF">BDQ94DRAFT_142675</name>
</gene>
<evidence type="ECO:0000313" key="3">
    <source>
        <dbReference type="Proteomes" id="UP000253729"/>
    </source>
</evidence>
<keyword evidence="3" id="KW-1185">Reference proteome</keyword>
<evidence type="ECO:0000256" key="1">
    <source>
        <dbReference type="SAM" id="Phobius"/>
    </source>
</evidence>
<dbReference type="AlphaFoldDB" id="A0A3F3Q3M9"/>
<dbReference type="Proteomes" id="UP000253729">
    <property type="component" value="Unassembled WGS sequence"/>
</dbReference>
<protein>
    <submittedName>
        <fullName evidence="2">Uncharacterized protein</fullName>
    </submittedName>
</protein>
<keyword evidence="1" id="KW-0812">Transmembrane</keyword>